<feature type="region of interest" description="Disordered" evidence="1">
    <location>
        <begin position="28"/>
        <end position="54"/>
    </location>
</feature>
<gene>
    <name evidence="3" type="ORF">HJC23_010035</name>
</gene>
<feature type="compositionally biased region" description="Acidic residues" evidence="1">
    <location>
        <begin position="95"/>
        <end position="109"/>
    </location>
</feature>
<evidence type="ECO:0000313" key="4">
    <source>
        <dbReference type="Proteomes" id="UP001516023"/>
    </source>
</evidence>
<dbReference type="InterPro" id="IPR011009">
    <property type="entry name" value="Kinase-like_dom_sf"/>
</dbReference>
<dbReference type="InterPro" id="IPR000719">
    <property type="entry name" value="Prot_kinase_dom"/>
</dbReference>
<name>A0ABD3PTR0_9STRA</name>
<dbReference type="InterPro" id="IPR051681">
    <property type="entry name" value="Ser/Thr_Kinases-Pseudokinases"/>
</dbReference>
<organism evidence="3 4">
    <name type="scientific">Cyclotella cryptica</name>
    <dbReference type="NCBI Taxonomy" id="29204"/>
    <lineage>
        <taxon>Eukaryota</taxon>
        <taxon>Sar</taxon>
        <taxon>Stramenopiles</taxon>
        <taxon>Ochrophyta</taxon>
        <taxon>Bacillariophyta</taxon>
        <taxon>Coscinodiscophyceae</taxon>
        <taxon>Thalassiosirophycidae</taxon>
        <taxon>Stephanodiscales</taxon>
        <taxon>Stephanodiscaceae</taxon>
        <taxon>Cyclotella</taxon>
    </lineage>
</organism>
<evidence type="ECO:0000313" key="3">
    <source>
        <dbReference type="EMBL" id="KAL3790756.1"/>
    </source>
</evidence>
<dbReference type="Gene3D" id="1.10.510.10">
    <property type="entry name" value="Transferase(Phosphotransferase) domain 1"/>
    <property type="match status" value="1"/>
</dbReference>
<dbReference type="PROSITE" id="PS50011">
    <property type="entry name" value="PROTEIN_KINASE_DOM"/>
    <property type="match status" value="1"/>
</dbReference>
<keyword evidence="4" id="KW-1185">Reference proteome</keyword>
<protein>
    <recommendedName>
        <fullName evidence="2">Protein kinase domain-containing protein</fullName>
    </recommendedName>
</protein>
<dbReference type="Pfam" id="PF00069">
    <property type="entry name" value="Pkinase"/>
    <property type="match status" value="1"/>
</dbReference>
<dbReference type="EMBL" id="JABMIG020000123">
    <property type="protein sequence ID" value="KAL3790756.1"/>
    <property type="molecule type" value="Genomic_DNA"/>
</dbReference>
<evidence type="ECO:0000256" key="1">
    <source>
        <dbReference type="SAM" id="MobiDB-lite"/>
    </source>
</evidence>
<dbReference type="Proteomes" id="UP001516023">
    <property type="component" value="Unassembled WGS sequence"/>
</dbReference>
<dbReference type="SUPFAM" id="SSF56112">
    <property type="entry name" value="Protein kinase-like (PK-like)"/>
    <property type="match status" value="1"/>
</dbReference>
<dbReference type="PANTHER" id="PTHR44329">
    <property type="entry name" value="SERINE/THREONINE-PROTEIN KINASE TNNI3K-RELATED"/>
    <property type="match status" value="1"/>
</dbReference>
<evidence type="ECO:0000259" key="2">
    <source>
        <dbReference type="PROSITE" id="PS50011"/>
    </source>
</evidence>
<dbReference type="SMART" id="SM00220">
    <property type="entry name" value="S_TKc"/>
    <property type="match status" value="1"/>
</dbReference>
<feature type="region of interest" description="Disordered" evidence="1">
    <location>
        <begin position="84"/>
        <end position="111"/>
    </location>
</feature>
<dbReference type="AlphaFoldDB" id="A0ABD3PTR0"/>
<comment type="caution">
    <text evidence="3">The sequence shown here is derived from an EMBL/GenBank/DDBJ whole genome shotgun (WGS) entry which is preliminary data.</text>
</comment>
<dbReference type="Gene3D" id="3.30.200.20">
    <property type="entry name" value="Phosphorylase Kinase, domain 1"/>
    <property type="match status" value="1"/>
</dbReference>
<accession>A0ABD3PTR0</accession>
<feature type="domain" description="Protein kinase" evidence="2">
    <location>
        <begin position="175"/>
        <end position="530"/>
    </location>
</feature>
<feature type="compositionally biased region" description="Polar residues" evidence="1">
    <location>
        <begin position="33"/>
        <end position="54"/>
    </location>
</feature>
<proteinExistence type="predicted"/>
<reference evidence="3 4" key="1">
    <citation type="journal article" date="2020" name="G3 (Bethesda)">
        <title>Improved Reference Genome for Cyclotella cryptica CCMP332, a Model for Cell Wall Morphogenesis, Salinity Adaptation, and Lipid Production in Diatoms (Bacillariophyta).</title>
        <authorList>
            <person name="Roberts W.R."/>
            <person name="Downey K.M."/>
            <person name="Ruck E.C."/>
            <person name="Traller J.C."/>
            <person name="Alverson A.J."/>
        </authorList>
    </citation>
    <scope>NUCLEOTIDE SEQUENCE [LARGE SCALE GENOMIC DNA]</scope>
    <source>
        <strain evidence="3 4">CCMP332</strain>
    </source>
</reference>
<sequence length="562" mass="61389">MSPRKEAAVMKPSKLFRSFNSIIEGSDGASKLNLRSSADSMESDPADSTASSTMRGGIMSVAEAAMSVQDGYCSDANVADDFDAQSESTSTNGDESYDDEDNDSVEDLDSSIGSKKHVLDSKALLANLGPSPTEEQIATIAAAKAQEYIAECFDDSSTLDKERFDSIPTYVKSDLAIGQYLGKGSFSDAFEVTLTVMMQPNSLTAYGANDDKGDAQDLDFFIENVSNRFGSNVTSTDGGVTSKSNPLLPAGRRRLRRASTTQFSKSVCIGTMKKSLATEERRLTLAMKCLRPQIRASAEQFLIGVEDLIHETAMLASLDHPNIIKIHGRSGGSLSESFKLNGYFILLDRLIDTLEDRMVRWKKTNPLAGKNPSLNQVMVASSLAGAILFLHRNHIVFRDLKPANVGFDASGVLKLFDFGFAVSIEEDNPKALYDRCGTLRYMAPEVGLALGYGIEADTYSFGMILWEICSLKKPFSKVKSATEFEKLVFTKDTRPKLGKKWPLPLKDLASQCWSKHPTERPAMSVVNSILTALVQELSSKPAGSNSFAKSIRSSITRRMTWD</sequence>